<dbReference type="Proteomes" id="UP001465976">
    <property type="component" value="Unassembled WGS sequence"/>
</dbReference>
<gene>
    <name evidence="2" type="ORF">V5O48_016139</name>
</gene>
<protein>
    <submittedName>
        <fullName evidence="2">Uncharacterized protein</fullName>
    </submittedName>
</protein>
<feature type="region of interest" description="Disordered" evidence="1">
    <location>
        <begin position="18"/>
        <end position="44"/>
    </location>
</feature>
<sequence length="115" mass="13061">MKPNNVLQEEEDLNWPQNWSEATKAQNGAQGVTDEGLQKREMENRLSSCPIERLVRFMSSTKIWKEKHSLEVSQRLQEEGCLQIGVEESLMKFAAEEKFKSFKVIQGTANGCGNA</sequence>
<evidence type="ECO:0000313" key="2">
    <source>
        <dbReference type="EMBL" id="KAL0565879.1"/>
    </source>
</evidence>
<dbReference type="EMBL" id="JBAHYK010002089">
    <property type="protein sequence ID" value="KAL0565879.1"/>
    <property type="molecule type" value="Genomic_DNA"/>
</dbReference>
<name>A0ABR3ESI3_9AGAR</name>
<comment type="caution">
    <text evidence="2">The sequence shown here is derived from an EMBL/GenBank/DDBJ whole genome shotgun (WGS) entry which is preliminary data.</text>
</comment>
<organism evidence="2 3">
    <name type="scientific">Marasmius crinis-equi</name>
    <dbReference type="NCBI Taxonomy" id="585013"/>
    <lineage>
        <taxon>Eukaryota</taxon>
        <taxon>Fungi</taxon>
        <taxon>Dikarya</taxon>
        <taxon>Basidiomycota</taxon>
        <taxon>Agaricomycotina</taxon>
        <taxon>Agaricomycetes</taxon>
        <taxon>Agaricomycetidae</taxon>
        <taxon>Agaricales</taxon>
        <taxon>Marasmiineae</taxon>
        <taxon>Marasmiaceae</taxon>
        <taxon>Marasmius</taxon>
    </lineage>
</organism>
<feature type="compositionally biased region" description="Polar residues" evidence="1">
    <location>
        <begin position="18"/>
        <end position="30"/>
    </location>
</feature>
<keyword evidence="3" id="KW-1185">Reference proteome</keyword>
<reference evidence="2 3" key="1">
    <citation type="submission" date="2024-02" db="EMBL/GenBank/DDBJ databases">
        <title>A draft genome for the cacao thread blight pathogen Marasmius crinis-equi.</title>
        <authorList>
            <person name="Cohen S.P."/>
            <person name="Baruah I.K."/>
            <person name="Amoako-Attah I."/>
            <person name="Bukari Y."/>
            <person name="Meinhardt L.W."/>
            <person name="Bailey B.A."/>
        </authorList>
    </citation>
    <scope>NUCLEOTIDE SEQUENCE [LARGE SCALE GENOMIC DNA]</scope>
    <source>
        <strain evidence="2 3">GH-76</strain>
    </source>
</reference>
<evidence type="ECO:0000256" key="1">
    <source>
        <dbReference type="SAM" id="MobiDB-lite"/>
    </source>
</evidence>
<accession>A0ABR3ESI3</accession>
<proteinExistence type="predicted"/>
<evidence type="ECO:0000313" key="3">
    <source>
        <dbReference type="Proteomes" id="UP001465976"/>
    </source>
</evidence>